<evidence type="ECO:0000256" key="1">
    <source>
        <dbReference type="SAM" id="MobiDB-lite"/>
    </source>
</evidence>
<evidence type="ECO:0000256" key="2">
    <source>
        <dbReference type="SAM" id="Phobius"/>
    </source>
</evidence>
<name>A0A0G4HTL9_9ALVE</name>
<feature type="transmembrane region" description="Helical" evidence="2">
    <location>
        <begin position="84"/>
        <end position="108"/>
    </location>
</feature>
<protein>
    <submittedName>
        <fullName evidence="3">Uncharacterized protein</fullName>
    </submittedName>
</protein>
<organism evidence="3">
    <name type="scientific">Chromera velia CCMP2878</name>
    <dbReference type="NCBI Taxonomy" id="1169474"/>
    <lineage>
        <taxon>Eukaryota</taxon>
        <taxon>Sar</taxon>
        <taxon>Alveolata</taxon>
        <taxon>Colpodellida</taxon>
        <taxon>Chromeraceae</taxon>
        <taxon>Chromera</taxon>
    </lineage>
</organism>
<keyword evidence="2" id="KW-1133">Transmembrane helix</keyword>
<feature type="transmembrane region" description="Helical" evidence="2">
    <location>
        <begin position="120"/>
        <end position="144"/>
    </location>
</feature>
<feature type="compositionally biased region" description="Polar residues" evidence="1">
    <location>
        <begin position="337"/>
        <end position="349"/>
    </location>
</feature>
<feature type="transmembrane region" description="Helical" evidence="2">
    <location>
        <begin position="150"/>
        <end position="169"/>
    </location>
</feature>
<dbReference type="EMBL" id="CDMZ01003827">
    <property type="protein sequence ID" value="CEM47754.1"/>
    <property type="molecule type" value="Genomic_DNA"/>
</dbReference>
<proteinExistence type="predicted"/>
<accession>A0A0G4HTL9</accession>
<sequence>MNQNSISRNILRQVLSEHELRDLGLDRRFQPPEIPDPLPILHYSVSALFLTAGHLIFWSLVSYAAFSYWGWFRPGGDSVEPAPLLIVLAVVFHGILMIAEIGIALLLSHFDSSPDILWDIFGAILGFLGRVACFSDALFMLVAIRLFPASFGLVVGPLVSFFLLSTVLIQTRVVIAMLGRATPENLGDHWGIDSPEECHRCRWPTGPLTPCLQGPGGGRLTHVVRARLVVVCGLTAVVLRNGWARGLRCMRWVTDQVRGLFVTARGGRRRASRRGLVVIGEGADIGTAMVPMSGSVDMEGGKDWADSMGADRDRLMSKGNEDSDVVSEGDGGGDGSQCPSSTRICPSTDTETELGTVRGHGGGASFHQTDRSDAVSVSTSVDPPLTPSSGSRPLMTSATAAAAGGGGGSVVYEPVEVRVQQDATGVQLARLADAAFALDFLMLCNVLKRKYLAQERLERHEFQASVLAGSRCFLEDILQSVFKVFVLVGNGFSQFLVFTLIM</sequence>
<keyword evidence="2" id="KW-0472">Membrane</keyword>
<evidence type="ECO:0000313" key="3">
    <source>
        <dbReference type="EMBL" id="CEM47754.1"/>
    </source>
</evidence>
<reference evidence="3" key="1">
    <citation type="submission" date="2014-11" db="EMBL/GenBank/DDBJ databases">
        <authorList>
            <person name="Otto D Thomas"/>
            <person name="Naeem Raeece"/>
        </authorList>
    </citation>
    <scope>NUCLEOTIDE SEQUENCE</scope>
</reference>
<feature type="region of interest" description="Disordered" evidence="1">
    <location>
        <begin position="292"/>
        <end position="400"/>
    </location>
</feature>
<gene>
    <name evidence="3" type="ORF">Cvel_1360</name>
</gene>
<feature type="transmembrane region" description="Helical" evidence="2">
    <location>
        <begin position="47"/>
        <end position="72"/>
    </location>
</feature>
<feature type="compositionally biased region" description="Polar residues" evidence="1">
    <location>
        <begin position="375"/>
        <end position="391"/>
    </location>
</feature>
<feature type="compositionally biased region" description="Basic and acidic residues" evidence="1">
    <location>
        <begin position="299"/>
        <end position="321"/>
    </location>
</feature>
<dbReference type="AlphaFoldDB" id="A0A0G4HTL9"/>
<dbReference type="VEuPathDB" id="CryptoDB:Cvel_1360"/>
<keyword evidence="2" id="KW-0812">Transmembrane</keyword>